<dbReference type="InterPro" id="IPR020849">
    <property type="entry name" value="Small_GTPase_Ras-type"/>
</dbReference>
<evidence type="ECO:0000256" key="2">
    <source>
        <dbReference type="ARBA" id="ARBA00022741"/>
    </source>
</evidence>
<proteinExistence type="predicted"/>
<dbReference type="PANTHER" id="PTHR24070">
    <property type="entry name" value="RAS, DI-RAS, AND RHEB FAMILY MEMBERS OF SMALL GTPASE SUPERFAMILY"/>
    <property type="match status" value="1"/>
</dbReference>
<dbReference type="Proteomes" id="UP000234681">
    <property type="component" value="Chromosome 2"/>
</dbReference>
<dbReference type="GO" id="GO:0007165">
    <property type="term" value="P:signal transduction"/>
    <property type="evidence" value="ECO:0007669"/>
    <property type="project" value="InterPro"/>
</dbReference>
<name>A6J6A1_RAT</name>
<dbReference type="InterPro" id="IPR001806">
    <property type="entry name" value="Small_GTPase"/>
</dbReference>
<organism evidence="5 6">
    <name type="scientific">Rattus norvegicus</name>
    <name type="common">Rat</name>
    <dbReference type="NCBI Taxonomy" id="10116"/>
    <lineage>
        <taxon>Eukaryota</taxon>
        <taxon>Metazoa</taxon>
        <taxon>Chordata</taxon>
        <taxon>Craniata</taxon>
        <taxon>Vertebrata</taxon>
        <taxon>Euteleostomi</taxon>
        <taxon>Mammalia</taxon>
        <taxon>Eutheria</taxon>
        <taxon>Euarchontoglires</taxon>
        <taxon>Glires</taxon>
        <taxon>Rodentia</taxon>
        <taxon>Myomorpha</taxon>
        <taxon>Muroidea</taxon>
        <taxon>Muridae</taxon>
        <taxon>Murinae</taxon>
        <taxon>Rattus</taxon>
    </lineage>
</organism>
<evidence type="ECO:0000313" key="5">
    <source>
        <dbReference type="EMBL" id="EDM00690.1"/>
    </source>
</evidence>
<sequence>MESGARPVGSSCSSPAALSREYKLVMLGAGGVGKSAMTMQFISHRFPEDHDPTIGSDMSLTLKYESADLNFHKKKQKNK</sequence>
<dbReference type="Pfam" id="PF00071">
    <property type="entry name" value="Ras"/>
    <property type="match status" value="1"/>
</dbReference>
<dbReference type="GO" id="GO:0016020">
    <property type="term" value="C:membrane"/>
    <property type="evidence" value="ECO:0007669"/>
    <property type="project" value="InterPro"/>
</dbReference>
<evidence type="ECO:0000256" key="4">
    <source>
        <dbReference type="ARBA" id="ARBA00023136"/>
    </source>
</evidence>
<dbReference type="GO" id="GO:0003924">
    <property type="term" value="F:GTPase activity"/>
    <property type="evidence" value="ECO:0007669"/>
    <property type="project" value="InterPro"/>
</dbReference>
<dbReference type="EMBL" id="CH473976">
    <property type="protein sequence ID" value="EDM00690.1"/>
    <property type="molecule type" value="Genomic_DNA"/>
</dbReference>
<keyword evidence="4" id="KW-0472">Membrane</keyword>
<evidence type="ECO:0000256" key="1">
    <source>
        <dbReference type="ARBA" id="ARBA00004308"/>
    </source>
</evidence>
<dbReference type="Gene3D" id="3.40.50.300">
    <property type="entry name" value="P-loop containing nucleotide triphosphate hydrolases"/>
    <property type="match status" value="1"/>
</dbReference>
<dbReference type="InterPro" id="IPR027417">
    <property type="entry name" value="P-loop_NTPase"/>
</dbReference>
<keyword evidence="3" id="KW-0342">GTP-binding</keyword>
<dbReference type="SUPFAM" id="SSF52540">
    <property type="entry name" value="P-loop containing nucleoside triphosphate hydrolases"/>
    <property type="match status" value="1"/>
</dbReference>
<dbReference type="GO" id="GO:0005525">
    <property type="term" value="F:GTP binding"/>
    <property type="evidence" value="ECO:0007669"/>
    <property type="project" value="UniProtKB-KW"/>
</dbReference>
<reference evidence="5 6" key="1">
    <citation type="submission" date="2005-09" db="EMBL/GenBank/DDBJ databases">
        <authorList>
            <person name="Mural R.J."/>
            <person name="Li P.W."/>
            <person name="Adams M.D."/>
            <person name="Amanatides P.G."/>
            <person name="Baden-Tillson H."/>
            <person name="Barnstead M."/>
            <person name="Chin S.H."/>
            <person name="Dew I."/>
            <person name="Evans C.A."/>
            <person name="Ferriera S."/>
            <person name="Flanigan M."/>
            <person name="Fosler C."/>
            <person name="Glodek A."/>
            <person name="Gu Z."/>
            <person name="Holt R.A."/>
            <person name="Jennings D."/>
            <person name="Kraft C.L."/>
            <person name="Lu F."/>
            <person name="Nguyen T."/>
            <person name="Nusskern D.R."/>
            <person name="Pfannkoch C.M."/>
            <person name="Sitter C."/>
            <person name="Sutton G.G."/>
            <person name="Venter J.C."/>
            <person name="Wang Z."/>
            <person name="Woodage T."/>
            <person name="Zheng X.H."/>
            <person name="Zhong F."/>
        </authorList>
    </citation>
    <scope>NUCLEOTIDE SEQUENCE [LARGE SCALE GENOMIC DNA]</scope>
    <source>
        <strain>BN</strain>
        <strain evidence="6">Sprague-Dawley</strain>
    </source>
</reference>
<dbReference type="AlphaFoldDB" id="A6J6A1"/>
<evidence type="ECO:0000313" key="6">
    <source>
        <dbReference type="Proteomes" id="UP000234681"/>
    </source>
</evidence>
<gene>
    <name evidence="5" type="primary">Rit1_predicted</name>
    <name evidence="5" type="ORF">rCG_62515</name>
</gene>
<dbReference type="GO" id="GO:0012505">
    <property type="term" value="C:endomembrane system"/>
    <property type="evidence" value="ECO:0007669"/>
    <property type="project" value="UniProtKB-SubCell"/>
</dbReference>
<evidence type="ECO:0000256" key="3">
    <source>
        <dbReference type="ARBA" id="ARBA00023134"/>
    </source>
</evidence>
<keyword evidence="2" id="KW-0547">Nucleotide-binding</keyword>
<dbReference type="PROSITE" id="PS51421">
    <property type="entry name" value="RAS"/>
    <property type="match status" value="1"/>
</dbReference>
<comment type="subcellular location">
    <subcellularLocation>
        <location evidence="1">Endomembrane system</location>
    </subcellularLocation>
</comment>
<accession>A6J6A1</accession>
<protein>
    <submittedName>
        <fullName evidence="5">Ras-like without CAAX 1 (Predicted), isoform CRA_d</fullName>
    </submittedName>
</protein>
<dbReference type="PRINTS" id="PR00449">
    <property type="entry name" value="RASTRNSFRMNG"/>
</dbReference>